<name>A0A0F9WSU1_9ZZZZ</name>
<dbReference type="PANTHER" id="PTHR45663:SF11">
    <property type="entry name" value="GEO12009P1"/>
    <property type="match status" value="1"/>
</dbReference>
<feature type="domain" description="Thioredoxin" evidence="1">
    <location>
        <begin position="3"/>
        <end position="121"/>
    </location>
</feature>
<dbReference type="Pfam" id="PF00085">
    <property type="entry name" value="Thioredoxin"/>
    <property type="match status" value="1"/>
</dbReference>
<dbReference type="Pfam" id="PF14561">
    <property type="entry name" value="TPR_20"/>
    <property type="match status" value="1"/>
</dbReference>
<dbReference type="Gene3D" id="3.40.30.10">
    <property type="entry name" value="Glutaredoxin"/>
    <property type="match status" value="1"/>
</dbReference>
<dbReference type="Gene3D" id="1.25.40.10">
    <property type="entry name" value="Tetratricopeptide repeat domain"/>
    <property type="match status" value="2"/>
</dbReference>
<dbReference type="Pfam" id="PF14559">
    <property type="entry name" value="TPR_19"/>
    <property type="match status" value="1"/>
</dbReference>
<proteinExistence type="predicted"/>
<dbReference type="SUPFAM" id="SSF52833">
    <property type="entry name" value="Thioredoxin-like"/>
    <property type="match status" value="1"/>
</dbReference>
<evidence type="ECO:0000313" key="2">
    <source>
        <dbReference type="EMBL" id="KKN81878.1"/>
    </source>
</evidence>
<dbReference type="AlphaFoldDB" id="A0A0F9WSU1"/>
<dbReference type="PANTHER" id="PTHR45663">
    <property type="entry name" value="GEO12009P1"/>
    <property type="match status" value="1"/>
</dbReference>
<sequence>MNMAINSMSNIVSINAQNLQQVLGETSQQKLVLLNFFSPQSPDCIGQAAILDKVAAEYASYIVVANLDCDAEQALASQLAQQVGLQTLPTLVLLKDSAPVDLLAGVQSEAQIREALAKHLPAQQDLLLEQAKQALLKSDLNAAFNYAKQAYEIDSGNARIKLVLADICIQIHKVDEAQALINTIDAQEQDAYFNNIKAKCEAALEAKDSPEIKEKQQQVEKYPNDLELKEELSILLNEAGRKEEALDILFTVLQKDLNFNEAKLSFLAIIASLPDGDALAAKYRRKLYSILY</sequence>
<dbReference type="InterPro" id="IPR011990">
    <property type="entry name" value="TPR-like_helical_dom_sf"/>
</dbReference>
<dbReference type="InterPro" id="IPR013766">
    <property type="entry name" value="Thioredoxin_domain"/>
</dbReference>
<evidence type="ECO:0000259" key="1">
    <source>
        <dbReference type="PROSITE" id="PS51352"/>
    </source>
</evidence>
<dbReference type="GO" id="GO:0006950">
    <property type="term" value="P:response to stress"/>
    <property type="evidence" value="ECO:0007669"/>
    <property type="project" value="UniProtKB-ARBA"/>
</dbReference>
<dbReference type="SUPFAM" id="SSF48452">
    <property type="entry name" value="TPR-like"/>
    <property type="match status" value="1"/>
</dbReference>
<comment type="caution">
    <text evidence="2">The sequence shown here is derived from an EMBL/GenBank/DDBJ whole genome shotgun (WGS) entry which is preliminary data.</text>
</comment>
<dbReference type="PROSITE" id="PS51352">
    <property type="entry name" value="THIOREDOXIN_2"/>
    <property type="match status" value="1"/>
</dbReference>
<accession>A0A0F9WSU1</accession>
<dbReference type="GO" id="GO:0005737">
    <property type="term" value="C:cytoplasm"/>
    <property type="evidence" value="ECO:0007669"/>
    <property type="project" value="TreeGrafter"/>
</dbReference>
<reference evidence="2" key="1">
    <citation type="journal article" date="2015" name="Nature">
        <title>Complex archaea that bridge the gap between prokaryotes and eukaryotes.</title>
        <authorList>
            <person name="Spang A."/>
            <person name="Saw J.H."/>
            <person name="Jorgensen S.L."/>
            <person name="Zaremba-Niedzwiedzka K."/>
            <person name="Martijn J."/>
            <person name="Lind A.E."/>
            <person name="van Eijk R."/>
            <person name="Schleper C."/>
            <person name="Guy L."/>
            <person name="Ettema T.J."/>
        </authorList>
    </citation>
    <scope>NUCLEOTIDE SEQUENCE</scope>
</reference>
<dbReference type="InterPro" id="IPR036249">
    <property type="entry name" value="Thioredoxin-like_sf"/>
</dbReference>
<protein>
    <recommendedName>
        <fullName evidence="1">Thioredoxin domain-containing protein</fullName>
    </recommendedName>
</protein>
<organism evidence="2">
    <name type="scientific">marine sediment metagenome</name>
    <dbReference type="NCBI Taxonomy" id="412755"/>
    <lineage>
        <taxon>unclassified sequences</taxon>
        <taxon>metagenomes</taxon>
        <taxon>ecological metagenomes</taxon>
    </lineage>
</organism>
<gene>
    <name evidence="2" type="ORF">LCGC14_0314460</name>
</gene>
<dbReference type="EMBL" id="LAZR01000208">
    <property type="protein sequence ID" value="KKN81878.1"/>
    <property type="molecule type" value="Genomic_DNA"/>
</dbReference>
<dbReference type="GO" id="GO:0015035">
    <property type="term" value="F:protein-disulfide reductase activity"/>
    <property type="evidence" value="ECO:0007669"/>
    <property type="project" value="TreeGrafter"/>
</dbReference>